<dbReference type="EMBL" id="SNRW01000579">
    <property type="protein sequence ID" value="KAA6400337.1"/>
    <property type="molecule type" value="Genomic_DNA"/>
</dbReference>
<reference evidence="1 2" key="1">
    <citation type="submission" date="2019-03" db="EMBL/GenBank/DDBJ databases">
        <title>Single cell metagenomics reveals metabolic interactions within the superorganism composed of flagellate Streblomastix strix and complex community of Bacteroidetes bacteria on its surface.</title>
        <authorList>
            <person name="Treitli S.C."/>
            <person name="Kolisko M."/>
            <person name="Husnik F."/>
            <person name="Keeling P."/>
            <person name="Hampl V."/>
        </authorList>
    </citation>
    <scope>NUCLEOTIDE SEQUENCE [LARGE SCALE GENOMIC DNA]</scope>
    <source>
        <strain evidence="1">ST1C</strain>
    </source>
</reference>
<dbReference type="Proteomes" id="UP000324800">
    <property type="component" value="Unassembled WGS sequence"/>
</dbReference>
<dbReference type="AlphaFoldDB" id="A0A5J4WZ12"/>
<evidence type="ECO:0000313" key="1">
    <source>
        <dbReference type="EMBL" id="KAA6400337.1"/>
    </source>
</evidence>
<protein>
    <recommendedName>
        <fullName evidence="3">B30.2/SPRY domain-containing protein</fullName>
    </recommendedName>
</protein>
<evidence type="ECO:0000313" key="2">
    <source>
        <dbReference type="Proteomes" id="UP000324800"/>
    </source>
</evidence>
<organism evidence="1 2">
    <name type="scientific">Streblomastix strix</name>
    <dbReference type="NCBI Taxonomy" id="222440"/>
    <lineage>
        <taxon>Eukaryota</taxon>
        <taxon>Metamonada</taxon>
        <taxon>Preaxostyla</taxon>
        <taxon>Oxymonadida</taxon>
        <taxon>Streblomastigidae</taxon>
        <taxon>Streblomastix</taxon>
    </lineage>
</organism>
<accession>A0A5J4WZ12</accession>
<evidence type="ECO:0008006" key="3">
    <source>
        <dbReference type="Google" id="ProtNLM"/>
    </source>
</evidence>
<gene>
    <name evidence="1" type="ORF">EZS28_004139</name>
</gene>
<sequence length="185" mass="21204">MSQLVPANSTVLKDVLIEGNIFTHTKENQNFAPIVFDPAISSGIYKLEIHTIEGFLGIGIGYESNSFEQNEEACARGFDRIVYYDNSGLMRHIGPYVAGNARFDSLKRVAMEVNMDVNPRTLTFFVNDVEQKNYVTWLPPSIKFYAYFYNKGAQFKVFKFEKLAEPTAKHGFFTKKLKFGEKWKN</sequence>
<dbReference type="OrthoDB" id="2306477at2759"/>
<comment type="caution">
    <text evidence="1">The sequence shown here is derived from an EMBL/GenBank/DDBJ whole genome shotgun (WGS) entry which is preliminary data.</text>
</comment>
<proteinExistence type="predicted"/>
<name>A0A5J4WZ12_9EUKA</name>